<keyword evidence="2" id="KW-1185">Reference proteome</keyword>
<proteinExistence type="predicted"/>
<dbReference type="EMBL" id="JAHQIW010004308">
    <property type="protein sequence ID" value="KAJ1361917.1"/>
    <property type="molecule type" value="Genomic_DNA"/>
</dbReference>
<accession>A0AAD5QUG3</accession>
<name>A0AAD5QUG3_PARTN</name>
<evidence type="ECO:0000313" key="2">
    <source>
        <dbReference type="Proteomes" id="UP001196413"/>
    </source>
</evidence>
<dbReference type="Proteomes" id="UP001196413">
    <property type="component" value="Unassembled WGS sequence"/>
</dbReference>
<reference evidence="1" key="1">
    <citation type="submission" date="2021-06" db="EMBL/GenBank/DDBJ databases">
        <title>Parelaphostrongylus tenuis whole genome reference sequence.</title>
        <authorList>
            <person name="Garwood T.J."/>
            <person name="Larsen P.A."/>
            <person name="Fountain-Jones N.M."/>
            <person name="Garbe J.R."/>
            <person name="Macchietto M.G."/>
            <person name="Kania S.A."/>
            <person name="Gerhold R.W."/>
            <person name="Richards J.E."/>
            <person name="Wolf T.M."/>
        </authorList>
    </citation>
    <scope>NUCLEOTIDE SEQUENCE</scope>
    <source>
        <strain evidence="1">MNPRO001-30</strain>
        <tissue evidence="1">Meninges</tissue>
    </source>
</reference>
<comment type="caution">
    <text evidence="1">The sequence shown here is derived from an EMBL/GenBank/DDBJ whole genome shotgun (WGS) entry which is preliminary data.</text>
</comment>
<protein>
    <submittedName>
        <fullName evidence="1">Uncharacterized protein</fullName>
    </submittedName>
</protein>
<gene>
    <name evidence="1" type="ORF">KIN20_021302</name>
</gene>
<organism evidence="1 2">
    <name type="scientific">Parelaphostrongylus tenuis</name>
    <name type="common">Meningeal worm</name>
    <dbReference type="NCBI Taxonomy" id="148309"/>
    <lineage>
        <taxon>Eukaryota</taxon>
        <taxon>Metazoa</taxon>
        <taxon>Ecdysozoa</taxon>
        <taxon>Nematoda</taxon>
        <taxon>Chromadorea</taxon>
        <taxon>Rhabditida</taxon>
        <taxon>Rhabditina</taxon>
        <taxon>Rhabditomorpha</taxon>
        <taxon>Strongyloidea</taxon>
        <taxon>Metastrongylidae</taxon>
        <taxon>Parelaphostrongylus</taxon>
    </lineage>
</organism>
<dbReference type="AlphaFoldDB" id="A0AAD5QUG3"/>
<sequence length="75" mass="8515">MVDLSMQTRRYDVIGLADVEKRHPFHAVFDPRVDKILECAIVEEVIVTNAVAPELSSRVQQHGSVLEHRLCDLMS</sequence>
<evidence type="ECO:0000313" key="1">
    <source>
        <dbReference type="EMBL" id="KAJ1361917.1"/>
    </source>
</evidence>